<reference evidence="2" key="1">
    <citation type="submission" date="2014-09" db="EMBL/GenBank/DDBJ databases">
        <authorList>
            <person name="Sharma Rahul"/>
            <person name="Thines Marco"/>
        </authorList>
    </citation>
    <scope>NUCLEOTIDE SEQUENCE [LARGE SCALE GENOMIC DNA]</scope>
</reference>
<keyword evidence="2" id="KW-1185">Reference proteome</keyword>
<accession>A0A0P1B0B5</accession>
<dbReference type="AlphaFoldDB" id="A0A0P1B0B5"/>
<dbReference type="GeneID" id="36399808"/>
<evidence type="ECO:0000313" key="1">
    <source>
        <dbReference type="EMBL" id="CEG47602.1"/>
    </source>
</evidence>
<evidence type="ECO:0000313" key="2">
    <source>
        <dbReference type="Proteomes" id="UP000054928"/>
    </source>
</evidence>
<name>A0A0P1B0B5_PLAHL</name>
<organism evidence="1 2">
    <name type="scientific">Plasmopara halstedii</name>
    <name type="common">Downy mildew of sunflower</name>
    <dbReference type="NCBI Taxonomy" id="4781"/>
    <lineage>
        <taxon>Eukaryota</taxon>
        <taxon>Sar</taxon>
        <taxon>Stramenopiles</taxon>
        <taxon>Oomycota</taxon>
        <taxon>Peronosporomycetes</taxon>
        <taxon>Peronosporales</taxon>
        <taxon>Peronosporaceae</taxon>
        <taxon>Plasmopara</taxon>
    </lineage>
</organism>
<dbReference type="Proteomes" id="UP000054928">
    <property type="component" value="Unassembled WGS sequence"/>
</dbReference>
<dbReference type="EMBL" id="CCYD01002664">
    <property type="protein sequence ID" value="CEG47602.1"/>
    <property type="molecule type" value="Genomic_DNA"/>
</dbReference>
<proteinExistence type="predicted"/>
<sequence length="79" mass="9237">MQRHRGYGDQIRVFCDGHSEVWCCRRMTWCPTLSSDLALRSRVTIADTLWCTRQAAIPSMQDVASVKIESNKHERQKRQ</sequence>
<dbReference type="RefSeq" id="XP_024583971.1">
    <property type="nucleotide sequence ID" value="XM_024718587.1"/>
</dbReference>
<protein>
    <submittedName>
        <fullName evidence="1">Uncharacterized protein</fullName>
    </submittedName>
</protein>